<evidence type="ECO:0000256" key="1">
    <source>
        <dbReference type="SAM" id="Phobius"/>
    </source>
</evidence>
<keyword evidence="1" id="KW-0812">Transmembrane</keyword>
<name>A0ABQ7QQ11_PLUXY</name>
<dbReference type="EMBL" id="JAHIBW010000010">
    <property type="protein sequence ID" value="KAG7307129.1"/>
    <property type="molecule type" value="Genomic_DNA"/>
</dbReference>
<keyword evidence="1" id="KW-1133">Transmembrane helix</keyword>
<gene>
    <name evidence="2" type="ORF">JYU34_007270</name>
</gene>
<protein>
    <recommendedName>
        <fullName evidence="4">Secreted protein</fullName>
    </recommendedName>
</protein>
<evidence type="ECO:0008006" key="4">
    <source>
        <dbReference type="Google" id="ProtNLM"/>
    </source>
</evidence>
<evidence type="ECO:0000313" key="2">
    <source>
        <dbReference type="EMBL" id="KAG7307129.1"/>
    </source>
</evidence>
<accession>A0ABQ7QQ11</accession>
<evidence type="ECO:0000313" key="3">
    <source>
        <dbReference type="Proteomes" id="UP000823941"/>
    </source>
</evidence>
<keyword evidence="3" id="KW-1185">Reference proteome</keyword>
<proteinExistence type="predicted"/>
<organism evidence="2 3">
    <name type="scientific">Plutella xylostella</name>
    <name type="common">Diamondback moth</name>
    <name type="synonym">Plutella maculipennis</name>
    <dbReference type="NCBI Taxonomy" id="51655"/>
    <lineage>
        <taxon>Eukaryota</taxon>
        <taxon>Metazoa</taxon>
        <taxon>Ecdysozoa</taxon>
        <taxon>Arthropoda</taxon>
        <taxon>Hexapoda</taxon>
        <taxon>Insecta</taxon>
        <taxon>Pterygota</taxon>
        <taxon>Neoptera</taxon>
        <taxon>Endopterygota</taxon>
        <taxon>Lepidoptera</taxon>
        <taxon>Glossata</taxon>
        <taxon>Ditrysia</taxon>
        <taxon>Yponomeutoidea</taxon>
        <taxon>Plutellidae</taxon>
        <taxon>Plutella</taxon>
    </lineage>
</organism>
<comment type="caution">
    <text evidence="2">The sequence shown here is derived from an EMBL/GenBank/DDBJ whole genome shotgun (WGS) entry which is preliminary data.</text>
</comment>
<sequence>MHVVGHLLELAGITLVRLMAGIALTCSSRDNPDSSSGRSISSFFLVSLVHVFFMSFTEVGCLGAAGVYSWYWYCRCWCWCAGFGMSADVDHLRGPTGAATSSAGLAGSPCEKLCAGTY</sequence>
<keyword evidence="1" id="KW-0472">Membrane</keyword>
<dbReference type="Proteomes" id="UP000823941">
    <property type="component" value="Chromosome 10"/>
</dbReference>
<reference evidence="2 3" key="1">
    <citation type="submission" date="2021-06" db="EMBL/GenBank/DDBJ databases">
        <title>A haploid diamondback moth (Plutella xylostella L.) genome assembly resolves 31 chromosomes and identifies a diamide resistance mutation.</title>
        <authorList>
            <person name="Ward C.M."/>
            <person name="Perry K.D."/>
            <person name="Baker G."/>
            <person name="Powis K."/>
            <person name="Heckel D.G."/>
            <person name="Baxter S.W."/>
        </authorList>
    </citation>
    <scope>NUCLEOTIDE SEQUENCE [LARGE SCALE GENOMIC DNA]</scope>
    <source>
        <strain evidence="2 3">LV</strain>
        <tissue evidence="2">Single pupa</tissue>
    </source>
</reference>
<feature type="transmembrane region" description="Helical" evidence="1">
    <location>
        <begin position="40"/>
        <end position="73"/>
    </location>
</feature>